<organism evidence="1 2">
    <name type="scientific">Polyplosphaeria fusca</name>
    <dbReference type="NCBI Taxonomy" id="682080"/>
    <lineage>
        <taxon>Eukaryota</taxon>
        <taxon>Fungi</taxon>
        <taxon>Dikarya</taxon>
        <taxon>Ascomycota</taxon>
        <taxon>Pezizomycotina</taxon>
        <taxon>Dothideomycetes</taxon>
        <taxon>Pleosporomycetidae</taxon>
        <taxon>Pleosporales</taxon>
        <taxon>Tetraplosphaeriaceae</taxon>
        <taxon>Polyplosphaeria</taxon>
    </lineage>
</organism>
<dbReference type="EMBL" id="ML996122">
    <property type="protein sequence ID" value="KAF2736790.1"/>
    <property type="molecule type" value="Genomic_DNA"/>
</dbReference>
<dbReference type="OrthoDB" id="3742696at2759"/>
<dbReference type="Pfam" id="PF11746">
    <property type="entry name" value="DUF3303"/>
    <property type="match status" value="1"/>
</dbReference>
<proteinExistence type="predicted"/>
<evidence type="ECO:0000313" key="1">
    <source>
        <dbReference type="EMBL" id="KAF2736790.1"/>
    </source>
</evidence>
<name>A0A9P4R286_9PLEO</name>
<dbReference type="InterPro" id="IPR021734">
    <property type="entry name" value="DUF3303"/>
</dbReference>
<reference evidence="1" key="1">
    <citation type="journal article" date="2020" name="Stud. Mycol.">
        <title>101 Dothideomycetes genomes: a test case for predicting lifestyles and emergence of pathogens.</title>
        <authorList>
            <person name="Haridas S."/>
            <person name="Albert R."/>
            <person name="Binder M."/>
            <person name="Bloem J."/>
            <person name="Labutti K."/>
            <person name="Salamov A."/>
            <person name="Andreopoulos B."/>
            <person name="Baker S."/>
            <person name="Barry K."/>
            <person name="Bills G."/>
            <person name="Bluhm B."/>
            <person name="Cannon C."/>
            <person name="Castanera R."/>
            <person name="Culley D."/>
            <person name="Daum C."/>
            <person name="Ezra D."/>
            <person name="Gonzalez J."/>
            <person name="Henrissat B."/>
            <person name="Kuo A."/>
            <person name="Liang C."/>
            <person name="Lipzen A."/>
            <person name="Lutzoni F."/>
            <person name="Magnuson J."/>
            <person name="Mondo S."/>
            <person name="Nolan M."/>
            <person name="Ohm R."/>
            <person name="Pangilinan J."/>
            <person name="Park H.-J."/>
            <person name="Ramirez L."/>
            <person name="Alfaro M."/>
            <person name="Sun H."/>
            <person name="Tritt A."/>
            <person name="Yoshinaga Y."/>
            <person name="Zwiers L.-H."/>
            <person name="Turgeon B."/>
            <person name="Goodwin S."/>
            <person name="Spatafora J."/>
            <person name="Crous P."/>
            <person name="Grigoriev I."/>
        </authorList>
    </citation>
    <scope>NUCLEOTIDE SEQUENCE</scope>
    <source>
        <strain evidence="1">CBS 125425</strain>
    </source>
</reference>
<evidence type="ECO:0000313" key="2">
    <source>
        <dbReference type="Proteomes" id="UP000799444"/>
    </source>
</evidence>
<protein>
    <recommendedName>
        <fullName evidence="3">DUF3303 domain-containing protein</fullName>
    </recommendedName>
</protein>
<sequence>MLYMIIERFKSSDPVPVYTRFRQHGRLMPEGLTYVSSWTSKDLSHCYQLMETGDRKLLEEWIGNWRDLVDFEAVEVMGSSEASAAVLAMTENGGGKDGY</sequence>
<comment type="caution">
    <text evidence="1">The sequence shown here is derived from an EMBL/GenBank/DDBJ whole genome shotgun (WGS) entry which is preliminary data.</text>
</comment>
<gene>
    <name evidence="1" type="ORF">EJ04DRAFT_562254</name>
</gene>
<evidence type="ECO:0008006" key="3">
    <source>
        <dbReference type="Google" id="ProtNLM"/>
    </source>
</evidence>
<dbReference type="Proteomes" id="UP000799444">
    <property type="component" value="Unassembled WGS sequence"/>
</dbReference>
<dbReference type="AlphaFoldDB" id="A0A9P4R286"/>
<accession>A0A9P4R286</accession>
<keyword evidence="2" id="KW-1185">Reference proteome</keyword>